<dbReference type="STRING" id="227084.SAMN05421855_101194"/>
<dbReference type="AlphaFoldDB" id="A0A1G7C5G7"/>
<dbReference type="RefSeq" id="WP_093139486.1">
    <property type="nucleotide sequence ID" value="NZ_BMWO01000001.1"/>
</dbReference>
<dbReference type="EMBL" id="FNBA01000001">
    <property type="protein sequence ID" value="SDE34561.1"/>
    <property type="molecule type" value="Genomic_DNA"/>
</dbReference>
<keyword evidence="3" id="KW-1185">Reference proteome</keyword>
<accession>A0A1G7C5G7</accession>
<proteinExistence type="predicted"/>
<organism evidence="2 3">
    <name type="scientific">Ulvibacter litoralis</name>
    <dbReference type="NCBI Taxonomy" id="227084"/>
    <lineage>
        <taxon>Bacteria</taxon>
        <taxon>Pseudomonadati</taxon>
        <taxon>Bacteroidota</taxon>
        <taxon>Flavobacteriia</taxon>
        <taxon>Flavobacteriales</taxon>
        <taxon>Flavobacteriaceae</taxon>
        <taxon>Ulvibacter</taxon>
    </lineage>
</organism>
<dbReference type="Pfam" id="PF10988">
    <property type="entry name" value="DUF2807"/>
    <property type="match status" value="1"/>
</dbReference>
<reference evidence="2 3" key="1">
    <citation type="submission" date="2016-10" db="EMBL/GenBank/DDBJ databases">
        <authorList>
            <person name="de Groot N.N."/>
        </authorList>
    </citation>
    <scope>NUCLEOTIDE SEQUENCE [LARGE SCALE GENOMIC DNA]</scope>
    <source>
        <strain evidence="2 3">DSM 16195</strain>
    </source>
</reference>
<name>A0A1G7C5G7_9FLAO</name>
<gene>
    <name evidence="2" type="ORF">SAMN05421855_101194</name>
</gene>
<sequence length="250" mass="27747">MKKFLYILGVFILFGCDSDKALDCFQAAGDSIQEEFTVEEFSKIIVWERVQLFIQQGETQKVVVETGENLLNDIDVKVIDGQLNVYNYNSCNLVRDYGLTKVYVTSPNITEIRSSTGLPTESIGVLSFPSLRLLSEDQNTEDGYHIDGDFKLQLDVGSLDIVANGLSRFYLSGHTNSLNIGLYSGDCSVDAGSLIAESVSINLHRSTNDIIVNPQESIYAKLVSVGNVISKNRPPLIEKIELYTGRLIFE</sequence>
<dbReference type="Gene3D" id="2.160.20.120">
    <property type="match status" value="1"/>
</dbReference>
<feature type="domain" description="Putative auto-transporter adhesin head GIN" evidence="1">
    <location>
        <begin position="40"/>
        <end position="234"/>
    </location>
</feature>
<dbReference type="OrthoDB" id="1466971at2"/>
<dbReference type="Proteomes" id="UP000199321">
    <property type="component" value="Unassembled WGS sequence"/>
</dbReference>
<protein>
    <submittedName>
        <fullName evidence="2">Putative auto-transporter adhesin, head GIN domain</fullName>
    </submittedName>
</protein>
<evidence type="ECO:0000313" key="2">
    <source>
        <dbReference type="EMBL" id="SDE34561.1"/>
    </source>
</evidence>
<evidence type="ECO:0000313" key="3">
    <source>
        <dbReference type="Proteomes" id="UP000199321"/>
    </source>
</evidence>
<dbReference type="InterPro" id="IPR021255">
    <property type="entry name" value="DUF2807"/>
</dbReference>
<evidence type="ECO:0000259" key="1">
    <source>
        <dbReference type="Pfam" id="PF10988"/>
    </source>
</evidence>
<dbReference type="PROSITE" id="PS51257">
    <property type="entry name" value="PROKAR_LIPOPROTEIN"/>
    <property type="match status" value="1"/>
</dbReference>